<feature type="chain" id="PRO_5032616133" description="Gamma-interferon-inducible lysosomal thiol reductase" evidence="6">
    <location>
        <begin position="28"/>
        <end position="253"/>
    </location>
</feature>
<accession>A0A835HE38</accession>
<dbReference type="SUPFAM" id="SSF52833">
    <property type="entry name" value="Thioredoxin-like"/>
    <property type="match status" value="1"/>
</dbReference>
<dbReference type="GO" id="GO:0005576">
    <property type="term" value="C:extracellular region"/>
    <property type="evidence" value="ECO:0007669"/>
    <property type="project" value="UniProtKB-SubCell"/>
</dbReference>
<reference evidence="7 8" key="1">
    <citation type="submission" date="2020-10" db="EMBL/GenBank/DDBJ databases">
        <title>The Coptis chinensis genome and diversification of protoberbering-type alkaloids.</title>
        <authorList>
            <person name="Wang B."/>
            <person name="Shu S."/>
            <person name="Song C."/>
            <person name="Liu Y."/>
        </authorList>
    </citation>
    <scope>NUCLEOTIDE SEQUENCE [LARGE SCALE GENOMIC DNA]</scope>
    <source>
        <strain evidence="7">HL-2020</strain>
        <tissue evidence="7">Leaf</tissue>
    </source>
</reference>
<evidence type="ECO:0000256" key="5">
    <source>
        <dbReference type="ARBA" id="ARBA00023180"/>
    </source>
</evidence>
<evidence type="ECO:0000256" key="1">
    <source>
        <dbReference type="ARBA" id="ARBA00004613"/>
    </source>
</evidence>
<keyword evidence="5" id="KW-0325">Glycoprotein</keyword>
<dbReference type="EMBL" id="JADFTS010000007">
    <property type="protein sequence ID" value="KAF9596682.1"/>
    <property type="molecule type" value="Genomic_DNA"/>
</dbReference>
<dbReference type="PANTHER" id="PTHR13234">
    <property type="entry name" value="GAMMA-INTERFERON INDUCIBLE LYSOSOMAL THIOL REDUCTASE GILT"/>
    <property type="match status" value="1"/>
</dbReference>
<feature type="signal peptide" evidence="6">
    <location>
        <begin position="1"/>
        <end position="27"/>
    </location>
</feature>
<evidence type="ECO:0000256" key="6">
    <source>
        <dbReference type="SAM" id="SignalP"/>
    </source>
</evidence>
<organism evidence="7 8">
    <name type="scientific">Coptis chinensis</name>
    <dbReference type="NCBI Taxonomy" id="261450"/>
    <lineage>
        <taxon>Eukaryota</taxon>
        <taxon>Viridiplantae</taxon>
        <taxon>Streptophyta</taxon>
        <taxon>Embryophyta</taxon>
        <taxon>Tracheophyta</taxon>
        <taxon>Spermatophyta</taxon>
        <taxon>Magnoliopsida</taxon>
        <taxon>Ranunculales</taxon>
        <taxon>Ranunculaceae</taxon>
        <taxon>Coptidoideae</taxon>
        <taxon>Coptis</taxon>
    </lineage>
</organism>
<keyword evidence="3" id="KW-0964">Secreted</keyword>
<sequence length="253" mass="28569">MASAPAFFLLSFLLILNSLSFSPTAASDKVKLALYYETLCPYCSNFMVNYLPKIFTNGLIDIIDLNLVPYGNAKVGSDNIITCQHGPYECVLNTVEACAIHVWPDLNKHYKFIYCVERLVVEHKYSEWKSCFGKTGLNSKPIEACYNSGLGKQLDLRYAKETNELQPPHHYVPWVTVNGEPLHDDYYNFITFVCKAYKGSHVPKACKDQRPQIVSEAKENQNKPVCYAEETASSSSPKTNIRSSVASWRSHAF</sequence>
<evidence type="ECO:0000256" key="2">
    <source>
        <dbReference type="ARBA" id="ARBA00005679"/>
    </source>
</evidence>
<dbReference type="Proteomes" id="UP000631114">
    <property type="component" value="Unassembled WGS sequence"/>
</dbReference>
<name>A0A835HE38_9MAGN</name>
<comment type="caution">
    <text evidence="7">The sequence shown here is derived from an EMBL/GenBank/DDBJ whole genome shotgun (WGS) entry which is preliminary data.</text>
</comment>
<dbReference type="Pfam" id="PF03227">
    <property type="entry name" value="GILT"/>
    <property type="match status" value="1"/>
</dbReference>
<evidence type="ECO:0000313" key="7">
    <source>
        <dbReference type="EMBL" id="KAF9596682.1"/>
    </source>
</evidence>
<evidence type="ECO:0000256" key="3">
    <source>
        <dbReference type="ARBA" id="ARBA00022525"/>
    </source>
</evidence>
<evidence type="ECO:0000256" key="4">
    <source>
        <dbReference type="ARBA" id="ARBA00022729"/>
    </source>
</evidence>
<evidence type="ECO:0008006" key="9">
    <source>
        <dbReference type="Google" id="ProtNLM"/>
    </source>
</evidence>
<dbReference type="PANTHER" id="PTHR13234:SF8">
    <property type="entry name" value="GAMMA-INTERFERON-INDUCIBLE LYSOSOMAL THIOL REDUCTASE"/>
    <property type="match status" value="1"/>
</dbReference>
<comment type="subcellular location">
    <subcellularLocation>
        <location evidence="1">Secreted</location>
    </subcellularLocation>
</comment>
<comment type="similarity">
    <text evidence="2">Belongs to the GILT family.</text>
</comment>
<evidence type="ECO:0000313" key="8">
    <source>
        <dbReference type="Proteomes" id="UP000631114"/>
    </source>
</evidence>
<dbReference type="InterPro" id="IPR036249">
    <property type="entry name" value="Thioredoxin-like_sf"/>
</dbReference>
<gene>
    <name evidence="7" type="ORF">IFM89_012881</name>
</gene>
<protein>
    <recommendedName>
        <fullName evidence="9">Gamma-interferon-inducible lysosomal thiol reductase</fullName>
    </recommendedName>
</protein>
<dbReference type="InterPro" id="IPR004911">
    <property type="entry name" value="Interferon-induced_GILT"/>
</dbReference>
<dbReference type="AlphaFoldDB" id="A0A835HE38"/>
<keyword evidence="4 6" id="KW-0732">Signal</keyword>
<dbReference type="GO" id="GO:0016671">
    <property type="term" value="F:oxidoreductase activity, acting on a sulfur group of donors, disulfide as acceptor"/>
    <property type="evidence" value="ECO:0007669"/>
    <property type="project" value="InterPro"/>
</dbReference>
<dbReference type="OrthoDB" id="958254at2759"/>
<keyword evidence="8" id="KW-1185">Reference proteome</keyword>
<proteinExistence type="inferred from homology"/>